<evidence type="ECO:0000313" key="1">
    <source>
        <dbReference type="EMBL" id="KAK2639796.1"/>
    </source>
</evidence>
<dbReference type="FunFam" id="1.25.10.10:FF:000334">
    <property type="entry name" value="Cell differentiation protein-like protein"/>
    <property type="match status" value="1"/>
</dbReference>
<dbReference type="InterPro" id="IPR011989">
    <property type="entry name" value="ARM-like"/>
</dbReference>
<dbReference type="AlphaFoldDB" id="A0AAD9WQM6"/>
<comment type="caution">
    <text evidence="1">The sequence shown here is derived from an EMBL/GenBank/DDBJ whole genome shotgun (WGS) entry which is preliminary data.</text>
</comment>
<dbReference type="InterPro" id="IPR007216">
    <property type="entry name" value="CNOT9"/>
</dbReference>
<gene>
    <name evidence="1" type="ORF">Ddye_027591</name>
</gene>
<accession>A0AAD9WQM6</accession>
<dbReference type="Gene3D" id="1.25.10.10">
    <property type="entry name" value="Leucine-rich Repeat Variant"/>
    <property type="match status" value="1"/>
</dbReference>
<evidence type="ECO:0008006" key="3">
    <source>
        <dbReference type="Google" id="ProtNLM"/>
    </source>
</evidence>
<dbReference type="Pfam" id="PF04078">
    <property type="entry name" value="Rcd1"/>
    <property type="match status" value="1"/>
</dbReference>
<sequence>MAAAAASRSGVNKDMKMASAEQLVLDLINPELRENVLLELSKKRELFQNLAPLLWNSFGTIAALLQEIVSIYPVLSSPNLTTAQSNRVCNAFALLQCVASHPDTRMPFLNAQIPLYLYPFLETTSKSRPYEYLRLTSLGVIGAMVKVDDTHVISFLLSTDIITPCMLAMEMGSELSKTVATFIVQKILLDDVGLNYICFQAERFFAVVRVLGNMVEALAEQPSPLLLKHIIRCYLRLSDNARACYALRSCLPYMLRDATFSSCLHEDPTTSRWLQQLLHNVHVSGLQAGAEITIAALKTEQCAPILTPSASSSDMEEAVFYLENILNYSFKDTMLLLSMTSFLDLLFPFIKISLGSVYGSSVLDKSFVMAGSNIHCAEDLVMHCIGFDHMLVTTELKQCKFHPLERNS</sequence>
<protein>
    <recommendedName>
        <fullName evidence="3">Cell differentiation protein RQCD1 homolog</fullName>
    </recommendedName>
</protein>
<name>A0AAD9WQM6_9ROSI</name>
<evidence type="ECO:0000313" key="2">
    <source>
        <dbReference type="Proteomes" id="UP001280121"/>
    </source>
</evidence>
<dbReference type="PANTHER" id="PTHR12262">
    <property type="entry name" value="CCR4-NOT TRANSCRIPTION COMPLEX SUBUNIT 9"/>
    <property type="match status" value="1"/>
</dbReference>
<dbReference type="EMBL" id="JANJYI010000008">
    <property type="protein sequence ID" value="KAK2639796.1"/>
    <property type="molecule type" value="Genomic_DNA"/>
</dbReference>
<keyword evidence="2" id="KW-1185">Reference proteome</keyword>
<proteinExistence type="predicted"/>
<reference evidence="1" key="1">
    <citation type="journal article" date="2023" name="Plant J.">
        <title>Genome sequences and population genomics provide insights into the demographic history, inbreeding, and mutation load of two 'living fossil' tree species of Dipteronia.</title>
        <authorList>
            <person name="Feng Y."/>
            <person name="Comes H.P."/>
            <person name="Chen J."/>
            <person name="Zhu S."/>
            <person name="Lu R."/>
            <person name="Zhang X."/>
            <person name="Li P."/>
            <person name="Qiu J."/>
            <person name="Olsen K.M."/>
            <person name="Qiu Y."/>
        </authorList>
    </citation>
    <scope>NUCLEOTIDE SEQUENCE</scope>
    <source>
        <strain evidence="1">KIB01</strain>
    </source>
</reference>
<dbReference type="GO" id="GO:0030014">
    <property type="term" value="C:CCR4-NOT complex"/>
    <property type="evidence" value="ECO:0007669"/>
    <property type="project" value="InterPro"/>
</dbReference>
<dbReference type="Proteomes" id="UP001280121">
    <property type="component" value="Unassembled WGS sequence"/>
</dbReference>
<organism evidence="1 2">
    <name type="scientific">Dipteronia dyeriana</name>
    <dbReference type="NCBI Taxonomy" id="168575"/>
    <lineage>
        <taxon>Eukaryota</taxon>
        <taxon>Viridiplantae</taxon>
        <taxon>Streptophyta</taxon>
        <taxon>Embryophyta</taxon>
        <taxon>Tracheophyta</taxon>
        <taxon>Spermatophyta</taxon>
        <taxon>Magnoliopsida</taxon>
        <taxon>eudicotyledons</taxon>
        <taxon>Gunneridae</taxon>
        <taxon>Pentapetalae</taxon>
        <taxon>rosids</taxon>
        <taxon>malvids</taxon>
        <taxon>Sapindales</taxon>
        <taxon>Sapindaceae</taxon>
        <taxon>Hippocastanoideae</taxon>
        <taxon>Acereae</taxon>
        <taxon>Dipteronia</taxon>
    </lineage>
</organism>
<dbReference type="GO" id="GO:0006402">
    <property type="term" value="P:mRNA catabolic process"/>
    <property type="evidence" value="ECO:0007669"/>
    <property type="project" value="InterPro"/>
</dbReference>